<dbReference type="GO" id="GO:0003677">
    <property type="term" value="F:DNA binding"/>
    <property type="evidence" value="ECO:0007669"/>
    <property type="project" value="InterPro"/>
</dbReference>
<comment type="caution">
    <text evidence="3">The sequence shown here is derived from an EMBL/GenBank/DDBJ whole genome shotgun (WGS) entry which is preliminary data.</text>
</comment>
<dbReference type="AlphaFoldDB" id="A0A177AXP7"/>
<accession>A0A177AXP7</accession>
<dbReference type="InterPro" id="IPR001523">
    <property type="entry name" value="Paired_dom"/>
</dbReference>
<name>A0A177AXP7_9BILA</name>
<feature type="non-terminal residue" evidence="3">
    <location>
        <position position="103"/>
    </location>
</feature>
<feature type="domain" description="Paired" evidence="2">
    <location>
        <begin position="7"/>
        <end position="83"/>
    </location>
</feature>
<evidence type="ECO:0000259" key="2">
    <source>
        <dbReference type="Pfam" id="PF00292"/>
    </source>
</evidence>
<evidence type="ECO:0000313" key="3">
    <source>
        <dbReference type="EMBL" id="OAF66272.1"/>
    </source>
</evidence>
<dbReference type="InterPro" id="IPR036388">
    <property type="entry name" value="WH-like_DNA-bd_sf"/>
</dbReference>
<dbReference type="Gene3D" id="1.10.10.10">
    <property type="entry name" value="Winged helix-like DNA-binding domain superfamily/Winged helix DNA-binding domain"/>
    <property type="match status" value="1"/>
</dbReference>
<evidence type="ECO:0000313" key="4">
    <source>
        <dbReference type="Proteomes" id="UP000078046"/>
    </source>
</evidence>
<dbReference type="OrthoDB" id="7744248at2759"/>
<organism evidence="3 4">
    <name type="scientific">Intoshia linei</name>
    <dbReference type="NCBI Taxonomy" id="1819745"/>
    <lineage>
        <taxon>Eukaryota</taxon>
        <taxon>Metazoa</taxon>
        <taxon>Spiralia</taxon>
        <taxon>Lophotrochozoa</taxon>
        <taxon>Mesozoa</taxon>
        <taxon>Orthonectida</taxon>
        <taxon>Rhopaluridae</taxon>
        <taxon>Intoshia</taxon>
    </lineage>
</organism>
<protein>
    <recommendedName>
        <fullName evidence="2">Paired domain-containing protein</fullName>
    </recommendedName>
</protein>
<dbReference type="EMBL" id="LWCA01000982">
    <property type="protein sequence ID" value="OAF66272.1"/>
    <property type="molecule type" value="Genomic_DNA"/>
</dbReference>
<sequence length="103" mass="12102">MVNSKYTDNDRRRIIDQYEQGRRLTEISNIFDMPMSTVKNILTVFKKEGRIEKKARGGKRHNKITPAIVDYIQDLVDNQCWISLKDVRLKVKQRHGILLSITT</sequence>
<gene>
    <name evidence="3" type="ORF">A3Q56_05999</name>
</gene>
<dbReference type="Proteomes" id="UP000078046">
    <property type="component" value="Unassembled WGS sequence"/>
</dbReference>
<keyword evidence="1" id="KW-0563">Paired box</keyword>
<reference evidence="3 4" key="1">
    <citation type="submission" date="2016-04" db="EMBL/GenBank/DDBJ databases">
        <title>The genome of Intoshia linei affirms orthonectids as highly simplified spiralians.</title>
        <authorList>
            <person name="Mikhailov K.V."/>
            <person name="Slusarev G.S."/>
            <person name="Nikitin M.A."/>
            <person name="Logacheva M.D."/>
            <person name="Penin A."/>
            <person name="Aleoshin V."/>
            <person name="Panchin Y.V."/>
        </authorList>
    </citation>
    <scope>NUCLEOTIDE SEQUENCE [LARGE SCALE GENOMIC DNA]</scope>
    <source>
        <strain evidence="3">Intl2013</strain>
        <tissue evidence="3">Whole animal</tissue>
    </source>
</reference>
<proteinExistence type="predicted"/>
<dbReference type="InterPro" id="IPR009057">
    <property type="entry name" value="Homeodomain-like_sf"/>
</dbReference>
<dbReference type="Pfam" id="PF00292">
    <property type="entry name" value="PAX"/>
    <property type="match status" value="1"/>
</dbReference>
<evidence type="ECO:0000256" key="1">
    <source>
        <dbReference type="ARBA" id="ARBA00022724"/>
    </source>
</evidence>
<keyword evidence="4" id="KW-1185">Reference proteome</keyword>
<dbReference type="SUPFAM" id="SSF46689">
    <property type="entry name" value="Homeodomain-like"/>
    <property type="match status" value="1"/>
</dbReference>
<dbReference type="GO" id="GO:0006355">
    <property type="term" value="P:regulation of DNA-templated transcription"/>
    <property type="evidence" value="ECO:0007669"/>
    <property type="project" value="InterPro"/>
</dbReference>